<feature type="transmembrane region" description="Helical" evidence="1">
    <location>
        <begin position="12"/>
        <end position="32"/>
    </location>
</feature>
<keyword evidence="1" id="KW-0472">Membrane</keyword>
<keyword evidence="1" id="KW-1133">Transmembrane helix</keyword>
<evidence type="ECO:0000313" key="2">
    <source>
        <dbReference type="EMBL" id="TFC53320.1"/>
    </source>
</evidence>
<evidence type="ECO:0000256" key="1">
    <source>
        <dbReference type="SAM" id="Phobius"/>
    </source>
</evidence>
<dbReference type="PANTHER" id="PTHR48098">
    <property type="entry name" value="ENTEROCHELIN ESTERASE-RELATED"/>
    <property type="match status" value="1"/>
</dbReference>
<gene>
    <name evidence="2" type="ORF">E3O49_00155</name>
</gene>
<feature type="transmembrane region" description="Helical" evidence="1">
    <location>
        <begin position="77"/>
        <end position="95"/>
    </location>
</feature>
<dbReference type="Proteomes" id="UP000297403">
    <property type="component" value="Unassembled WGS sequence"/>
</dbReference>
<dbReference type="AlphaFoldDB" id="A0AAQ2C9Q3"/>
<evidence type="ECO:0008006" key="4">
    <source>
        <dbReference type="Google" id="ProtNLM"/>
    </source>
</evidence>
<organism evidence="2 3">
    <name type="scientific">Cryobacterium shii</name>
    <dbReference type="NCBI Taxonomy" id="1259235"/>
    <lineage>
        <taxon>Bacteria</taxon>
        <taxon>Bacillati</taxon>
        <taxon>Actinomycetota</taxon>
        <taxon>Actinomycetes</taxon>
        <taxon>Micrococcales</taxon>
        <taxon>Microbacteriaceae</taxon>
        <taxon>Cryobacterium</taxon>
    </lineage>
</organism>
<dbReference type="EMBL" id="SOFY01000001">
    <property type="protein sequence ID" value="TFC53320.1"/>
    <property type="molecule type" value="Genomic_DNA"/>
</dbReference>
<dbReference type="RefSeq" id="WP_134365825.1">
    <property type="nucleotide sequence ID" value="NZ_SOFY01000001.1"/>
</dbReference>
<dbReference type="Pfam" id="PF00756">
    <property type="entry name" value="Esterase"/>
    <property type="match status" value="1"/>
</dbReference>
<feature type="transmembrane region" description="Helical" evidence="1">
    <location>
        <begin position="102"/>
        <end position="121"/>
    </location>
</feature>
<dbReference type="Gene3D" id="3.40.50.1820">
    <property type="entry name" value="alpha/beta hydrolase"/>
    <property type="match status" value="1"/>
</dbReference>
<evidence type="ECO:0000313" key="3">
    <source>
        <dbReference type="Proteomes" id="UP000297403"/>
    </source>
</evidence>
<name>A0AAQ2C9Q3_9MICO</name>
<dbReference type="InterPro" id="IPR050583">
    <property type="entry name" value="Mycobacterial_A85_antigen"/>
</dbReference>
<comment type="caution">
    <text evidence="2">The sequence shown here is derived from an EMBL/GenBank/DDBJ whole genome shotgun (WGS) entry which is preliminary data.</text>
</comment>
<reference evidence="2 3" key="1">
    <citation type="submission" date="2019-03" db="EMBL/GenBank/DDBJ databases">
        <title>Genomics of glacier-inhabiting Cryobacterium strains.</title>
        <authorList>
            <person name="Liu Q."/>
            <person name="Xin Y.-H."/>
        </authorList>
    </citation>
    <scope>NUCLEOTIDE SEQUENCE [LARGE SCALE GENOMIC DNA]</scope>
    <source>
        <strain evidence="3">TMT1-22</strain>
    </source>
</reference>
<accession>A0AAQ2C9Q3</accession>
<dbReference type="InterPro" id="IPR000801">
    <property type="entry name" value="Esterase-like"/>
</dbReference>
<sequence length="417" mass="43198">MTDLLDTSLLAGPFLLGLYALTGVVVVVLALRRLSIRRALVFLAGVAAAAVSGWVLVWLLSDVWDVFGVSMSLPTRVWVTALFAALVLAVTNLIGSTRWRRTVAVAAIPLILLCTAAGINAEFGEYPTLRIALGLPLYGSLDLMQRAPVGSTGGAIGKVTIPASTSGFAARPAFVYLPAAALVDRPPILPVVEMLSGQPGSPSDVFTSDRLAEILDAYAAAHHGLTPIIVVPDQLGAPDRNPMCVDSPLGNAATYLTVDVPAWIRSHLAVAAAPTGWAIAGFSQGGTCSIQLGAAHPELYGTIFDISGEIAPKSGSPDHTIQIGFDGSAAAYAAAAPTAILAAHAPYAALHIIFAVGADDARYLAWAHTLETAARRAGATTELIVSPGTAHDWHTVIYAWTRALPVIATTTGLPASP</sequence>
<keyword evidence="3" id="KW-1185">Reference proteome</keyword>
<dbReference type="GO" id="GO:0016747">
    <property type="term" value="F:acyltransferase activity, transferring groups other than amino-acyl groups"/>
    <property type="evidence" value="ECO:0007669"/>
    <property type="project" value="TreeGrafter"/>
</dbReference>
<protein>
    <recommendedName>
        <fullName evidence="4">Esterase</fullName>
    </recommendedName>
</protein>
<dbReference type="InterPro" id="IPR029058">
    <property type="entry name" value="AB_hydrolase_fold"/>
</dbReference>
<dbReference type="SUPFAM" id="SSF53474">
    <property type="entry name" value="alpha/beta-Hydrolases"/>
    <property type="match status" value="1"/>
</dbReference>
<keyword evidence="1" id="KW-0812">Transmembrane</keyword>
<feature type="transmembrane region" description="Helical" evidence="1">
    <location>
        <begin position="39"/>
        <end position="57"/>
    </location>
</feature>
<proteinExistence type="predicted"/>
<dbReference type="PANTHER" id="PTHR48098:SF1">
    <property type="entry name" value="DIACYLGLYCEROL ACYLTRANSFERASE_MYCOLYLTRANSFERASE AG85A"/>
    <property type="match status" value="1"/>
</dbReference>